<comment type="caution">
    <text evidence="2">The sequence shown here is derived from an EMBL/GenBank/DDBJ whole genome shotgun (WGS) entry which is preliminary data.</text>
</comment>
<accession>A0AAD3CSN3</accession>
<evidence type="ECO:0000256" key="1">
    <source>
        <dbReference type="SAM" id="MobiDB-lite"/>
    </source>
</evidence>
<reference evidence="2 3" key="1">
    <citation type="journal article" date="2021" name="Sci. Rep.">
        <title>The genome of the diatom Chaetoceros tenuissimus carries an ancient integrated fragment of an extant virus.</title>
        <authorList>
            <person name="Hongo Y."/>
            <person name="Kimura K."/>
            <person name="Takaki Y."/>
            <person name="Yoshida Y."/>
            <person name="Baba S."/>
            <person name="Kobayashi G."/>
            <person name="Nagasaki K."/>
            <person name="Hano T."/>
            <person name="Tomaru Y."/>
        </authorList>
    </citation>
    <scope>NUCLEOTIDE SEQUENCE [LARGE SCALE GENOMIC DNA]</scope>
    <source>
        <strain evidence="2 3">NIES-3715</strain>
    </source>
</reference>
<dbReference type="EMBL" id="BLLK01000045">
    <property type="protein sequence ID" value="GFH51458.1"/>
    <property type="molecule type" value="Genomic_DNA"/>
</dbReference>
<proteinExistence type="predicted"/>
<sequence length="198" mass="21971">MQSSNEEHTLIVGIEKIELLNEPIAENSSFEFSAGMEKRSLSGSEDERKHGVVSDEEDRKSPETTLNPSDQSTASATLASSAVVSTRSVPVVSPDRRSSMEEPLWKSESCVLNGVYDDEVDDMSLASGYSYDTTATSESVQDIISRLQSETDRRRRRLMRRRSRRIGGTKGSDRLQKYSSGSFNPTDPKLGITVEIKE</sequence>
<evidence type="ECO:0000313" key="3">
    <source>
        <dbReference type="Proteomes" id="UP001054902"/>
    </source>
</evidence>
<organism evidence="2 3">
    <name type="scientific">Chaetoceros tenuissimus</name>
    <dbReference type="NCBI Taxonomy" id="426638"/>
    <lineage>
        <taxon>Eukaryota</taxon>
        <taxon>Sar</taxon>
        <taxon>Stramenopiles</taxon>
        <taxon>Ochrophyta</taxon>
        <taxon>Bacillariophyta</taxon>
        <taxon>Coscinodiscophyceae</taxon>
        <taxon>Chaetocerotophycidae</taxon>
        <taxon>Chaetocerotales</taxon>
        <taxon>Chaetocerotaceae</taxon>
        <taxon>Chaetoceros</taxon>
    </lineage>
</organism>
<gene>
    <name evidence="2" type="ORF">CTEN210_07934</name>
</gene>
<evidence type="ECO:0000313" key="2">
    <source>
        <dbReference type="EMBL" id="GFH51458.1"/>
    </source>
</evidence>
<feature type="region of interest" description="Disordered" evidence="1">
    <location>
        <begin position="29"/>
        <end position="104"/>
    </location>
</feature>
<dbReference type="Proteomes" id="UP001054902">
    <property type="component" value="Unassembled WGS sequence"/>
</dbReference>
<feature type="compositionally biased region" description="Basic and acidic residues" evidence="1">
    <location>
        <begin position="94"/>
        <end position="104"/>
    </location>
</feature>
<protein>
    <submittedName>
        <fullName evidence="2">Uncharacterized protein</fullName>
    </submittedName>
</protein>
<feature type="compositionally biased region" description="Basic residues" evidence="1">
    <location>
        <begin position="154"/>
        <end position="167"/>
    </location>
</feature>
<feature type="compositionally biased region" description="Low complexity" evidence="1">
    <location>
        <begin position="72"/>
        <end position="93"/>
    </location>
</feature>
<keyword evidence="3" id="KW-1185">Reference proteome</keyword>
<feature type="region of interest" description="Disordered" evidence="1">
    <location>
        <begin position="149"/>
        <end position="198"/>
    </location>
</feature>
<feature type="compositionally biased region" description="Basic and acidic residues" evidence="1">
    <location>
        <begin position="36"/>
        <end position="62"/>
    </location>
</feature>
<name>A0AAD3CSN3_9STRA</name>
<dbReference type="AlphaFoldDB" id="A0AAD3CSN3"/>